<sequence>MKRRPGQYVGGVGTACLAVGATIFVLTLATKAYGGEVLLAGALLVIVGLLLRIEAAVWAGRQDGKAP</sequence>
<feature type="transmembrane region" description="Helical" evidence="1">
    <location>
        <begin position="7"/>
        <end position="26"/>
    </location>
</feature>
<dbReference type="PROSITE" id="PS51257">
    <property type="entry name" value="PROKAR_LIPOPROTEIN"/>
    <property type="match status" value="1"/>
</dbReference>
<dbReference type="EMBL" id="LT598496">
    <property type="protein sequence ID" value="SBV26472.1"/>
    <property type="molecule type" value="Genomic_DNA"/>
</dbReference>
<protein>
    <submittedName>
        <fullName evidence="2">Uncharacterized protein</fullName>
    </submittedName>
</protein>
<name>A0A1C3N1K4_9ACTN</name>
<proteinExistence type="predicted"/>
<evidence type="ECO:0000256" key="1">
    <source>
        <dbReference type="SAM" id="Phobius"/>
    </source>
</evidence>
<evidence type="ECO:0000313" key="3">
    <source>
        <dbReference type="Proteomes" id="UP000199393"/>
    </source>
</evidence>
<dbReference type="RefSeq" id="WP_091589570.1">
    <property type="nucleotide sequence ID" value="NZ_JBHRWG010000003.1"/>
</dbReference>
<accession>A0A1C3N1K4</accession>
<keyword evidence="1" id="KW-0812">Transmembrane</keyword>
<dbReference type="Proteomes" id="UP000199393">
    <property type="component" value="Chromosome I"/>
</dbReference>
<keyword evidence="1" id="KW-1133">Transmembrane helix</keyword>
<dbReference type="AlphaFoldDB" id="A0A1C3N1K4"/>
<feature type="transmembrane region" description="Helical" evidence="1">
    <location>
        <begin position="32"/>
        <end position="51"/>
    </location>
</feature>
<keyword evidence="3" id="KW-1185">Reference proteome</keyword>
<keyword evidence="1" id="KW-0472">Membrane</keyword>
<reference evidence="3" key="1">
    <citation type="submission" date="2016-06" db="EMBL/GenBank/DDBJ databases">
        <authorList>
            <person name="Varghese N."/>
        </authorList>
    </citation>
    <scope>NUCLEOTIDE SEQUENCE [LARGE SCALE GENOMIC DNA]</scope>
    <source>
        <strain evidence="3">DSM 45344</strain>
    </source>
</reference>
<evidence type="ECO:0000313" key="2">
    <source>
        <dbReference type="EMBL" id="SBV26472.1"/>
    </source>
</evidence>
<organism evidence="2 3">
    <name type="scientific">Micromonospora krabiensis</name>
    <dbReference type="NCBI Taxonomy" id="307121"/>
    <lineage>
        <taxon>Bacteria</taxon>
        <taxon>Bacillati</taxon>
        <taxon>Actinomycetota</taxon>
        <taxon>Actinomycetes</taxon>
        <taxon>Micromonosporales</taxon>
        <taxon>Micromonosporaceae</taxon>
        <taxon>Micromonospora</taxon>
    </lineage>
</organism>
<gene>
    <name evidence="2" type="ORF">GA0070620_1961</name>
</gene>